<sequence>MRRPSRRAAATLTAAGLLTAVAVPAIAVPALAGPAPTAPSGNGTQQAELVARSVLPSATFGEQIPSGALASPANGVTTPFAAQPIQGFSGLLKDGDDWLVLEDNGYGTKANSADFLLRVIRVHIDTTTQRTTVLDGGFSLSDPDRKLPFPLTRADRRLTGADLDPESFQRMPDGTFWIGEEFGPSVVHVDAQGRVLSAPVQPDGVRSPDAWNLNGAAPTLGSSKGFEGMALGVDGNTLYPMLEGAVAGDDPATRRIYSFDTHRGVYTGLKAKVRFEVPNNALGDMVALDQNRFLILERDGGQGPTAQLKAVYLVDTRDVDRDGYADKRLISNLMAIPDPQGVAGTKGGYATFPFVTIEQIAVLDDHRIIVGNDNNYPGSAGRTAGVPDDNEHVVIQVDEDLQVDPALASINARGGRAR</sequence>
<dbReference type="Pfam" id="PF13449">
    <property type="entry name" value="Phytase-like"/>
    <property type="match status" value="1"/>
</dbReference>
<dbReference type="InterPro" id="IPR027372">
    <property type="entry name" value="Phytase-like_dom"/>
</dbReference>
<evidence type="ECO:0000313" key="3">
    <source>
        <dbReference type="EMBL" id="TWH73060.1"/>
    </source>
</evidence>
<keyword evidence="4" id="KW-1185">Reference proteome</keyword>
<organism evidence="3 4">
    <name type="scientific">Modestobacter roseus</name>
    <dbReference type="NCBI Taxonomy" id="1181884"/>
    <lineage>
        <taxon>Bacteria</taxon>
        <taxon>Bacillati</taxon>
        <taxon>Actinomycetota</taxon>
        <taxon>Actinomycetes</taxon>
        <taxon>Geodermatophilales</taxon>
        <taxon>Geodermatophilaceae</taxon>
        <taxon>Modestobacter</taxon>
    </lineage>
</organism>
<dbReference type="PROSITE" id="PS51318">
    <property type="entry name" value="TAT"/>
    <property type="match status" value="1"/>
</dbReference>
<dbReference type="AlphaFoldDB" id="A0A562IQA2"/>
<dbReference type="EMBL" id="VLKF01000001">
    <property type="protein sequence ID" value="TWH73060.1"/>
    <property type="molecule type" value="Genomic_DNA"/>
</dbReference>
<reference evidence="3 4" key="1">
    <citation type="submission" date="2019-07" db="EMBL/GenBank/DDBJ databases">
        <title>R&amp;d 2014.</title>
        <authorList>
            <person name="Klenk H.-P."/>
        </authorList>
    </citation>
    <scope>NUCLEOTIDE SEQUENCE [LARGE SCALE GENOMIC DNA]</scope>
    <source>
        <strain evidence="3 4">DSM 45764</strain>
    </source>
</reference>
<dbReference type="InterPro" id="IPR006311">
    <property type="entry name" value="TAT_signal"/>
</dbReference>
<keyword evidence="1" id="KW-0732">Signal</keyword>
<feature type="domain" description="Phytase-like" evidence="2">
    <location>
        <begin position="83"/>
        <end position="376"/>
    </location>
</feature>
<evidence type="ECO:0000313" key="4">
    <source>
        <dbReference type="Proteomes" id="UP000321490"/>
    </source>
</evidence>
<proteinExistence type="predicted"/>
<comment type="caution">
    <text evidence="3">The sequence shown here is derived from an EMBL/GenBank/DDBJ whole genome shotgun (WGS) entry which is preliminary data.</text>
</comment>
<accession>A0A562IQA2</accession>
<dbReference type="PANTHER" id="PTHR37957:SF1">
    <property type="entry name" value="PHYTASE-LIKE DOMAIN-CONTAINING PROTEIN"/>
    <property type="match status" value="1"/>
</dbReference>
<feature type="signal peptide" evidence="1">
    <location>
        <begin position="1"/>
        <end position="32"/>
    </location>
</feature>
<dbReference type="PANTHER" id="PTHR37957">
    <property type="entry name" value="BLR7070 PROTEIN"/>
    <property type="match status" value="1"/>
</dbReference>
<name>A0A562IQA2_9ACTN</name>
<gene>
    <name evidence="3" type="ORF">JD78_01583</name>
</gene>
<dbReference type="OrthoDB" id="9758957at2"/>
<evidence type="ECO:0000256" key="1">
    <source>
        <dbReference type="SAM" id="SignalP"/>
    </source>
</evidence>
<evidence type="ECO:0000259" key="2">
    <source>
        <dbReference type="Pfam" id="PF13449"/>
    </source>
</evidence>
<dbReference type="RefSeq" id="WP_153360998.1">
    <property type="nucleotide sequence ID" value="NZ_JABGDC010000115.1"/>
</dbReference>
<protein>
    <recommendedName>
        <fullName evidence="2">Phytase-like domain-containing protein</fullName>
    </recommendedName>
</protein>
<feature type="chain" id="PRO_5039412544" description="Phytase-like domain-containing protein" evidence="1">
    <location>
        <begin position="33"/>
        <end position="418"/>
    </location>
</feature>
<dbReference type="Proteomes" id="UP000321490">
    <property type="component" value="Unassembled WGS sequence"/>
</dbReference>